<keyword evidence="2" id="KW-1185">Reference proteome</keyword>
<reference evidence="1 2" key="1">
    <citation type="journal article" date="2009" name="Nat. Genet.">
        <title>The genome of the cucumber, Cucumis sativus L.</title>
        <authorList>
            <person name="Huang S."/>
            <person name="Li R."/>
            <person name="Zhang Z."/>
            <person name="Li L."/>
            <person name="Gu X."/>
            <person name="Fan W."/>
            <person name="Lucas W.J."/>
            <person name="Wang X."/>
            <person name="Xie B."/>
            <person name="Ni P."/>
            <person name="Ren Y."/>
            <person name="Zhu H."/>
            <person name="Li J."/>
            <person name="Lin K."/>
            <person name="Jin W."/>
            <person name="Fei Z."/>
            <person name="Li G."/>
            <person name="Staub J."/>
            <person name="Kilian A."/>
            <person name="van der Vossen E.A."/>
            <person name="Wu Y."/>
            <person name="Guo J."/>
            <person name="He J."/>
            <person name="Jia Z."/>
            <person name="Ren Y."/>
            <person name="Tian G."/>
            <person name="Lu Y."/>
            <person name="Ruan J."/>
            <person name="Qian W."/>
            <person name="Wang M."/>
            <person name="Huang Q."/>
            <person name="Li B."/>
            <person name="Xuan Z."/>
            <person name="Cao J."/>
            <person name="Asan"/>
            <person name="Wu Z."/>
            <person name="Zhang J."/>
            <person name="Cai Q."/>
            <person name="Bai Y."/>
            <person name="Zhao B."/>
            <person name="Han Y."/>
            <person name="Li Y."/>
            <person name="Li X."/>
            <person name="Wang S."/>
            <person name="Shi Q."/>
            <person name="Liu S."/>
            <person name="Cho W.K."/>
            <person name="Kim J.Y."/>
            <person name="Xu Y."/>
            <person name="Heller-Uszynska K."/>
            <person name="Miao H."/>
            <person name="Cheng Z."/>
            <person name="Zhang S."/>
            <person name="Wu J."/>
            <person name="Yang Y."/>
            <person name="Kang H."/>
            <person name="Li M."/>
            <person name="Liang H."/>
            <person name="Ren X."/>
            <person name="Shi Z."/>
            <person name="Wen M."/>
            <person name="Jian M."/>
            <person name="Yang H."/>
            <person name="Zhang G."/>
            <person name="Yang Z."/>
            <person name="Chen R."/>
            <person name="Liu S."/>
            <person name="Li J."/>
            <person name="Ma L."/>
            <person name="Liu H."/>
            <person name="Zhou Y."/>
            <person name="Zhao J."/>
            <person name="Fang X."/>
            <person name="Li G."/>
            <person name="Fang L."/>
            <person name="Li Y."/>
            <person name="Liu D."/>
            <person name="Zheng H."/>
            <person name="Zhang Y."/>
            <person name="Qin N."/>
            <person name="Li Z."/>
            <person name="Yang G."/>
            <person name="Yang S."/>
            <person name="Bolund L."/>
            <person name="Kristiansen K."/>
            <person name="Zheng H."/>
            <person name="Li S."/>
            <person name="Zhang X."/>
            <person name="Yang H."/>
            <person name="Wang J."/>
            <person name="Sun R."/>
            <person name="Zhang B."/>
            <person name="Jiang S."/>
            <person name="Wang J."/>
            <person name="Du Y."/>
            <person name="Li S."/>
        </authorList>
    </citation>
    <scope>NUCLEOTIDE SEQUENCE [LARGE SCALE GENOMIC DNA]</scope>
    <source>
        <strain evidence="2">cv. 9930</strain>
    </source>
</reference>
<gene>
    <name evidence="1" type="ORF">Csa_3G000040</name>
</gene>
<name>A0A0A0L0W5_CUCSA</name>
<reference evidence="1 2" key="2">
    <citation type="journal article" date="2009" name="PLoS ONE">
        <title>An integrated genetic and cytogenetic map of the cucumber genome.</title>
        <authorList>
            <person name="Ren Y."/>
            <person name="Zhang Z."/>
            <person name="Liu J."/>
            <person name="Staub J.E."/>
            <person name="Han Y."/>
            <person name="Cheng Z."/>
            <person name="Li X."/>
            <person name="Lu J."/>
            <person name="Miao H."/>
            <person name="Kang H."/>
            <person name="Xie B."/>
            <person name="Gu X."/>
            <person name="Wang X."/>
            <person name="Du Y."/>
            <person name="Jin W."/>
            <person name="Huang S."/>
        </authorList>
    </citation>
    <scope>NUCLEOTIDE SEQUENCE [LARGE SCALE GENOMIC DNA]</scope>
    <source>
        <strain evidence="2">cv. 9930</strain>
    </source>
</reference>
<dbReference type="AlphaFoldDB" id="A0A0A0L0W5"/>
<proteinExistence type="predicted"/>
<reference evidence="1 2" key="4">
    <citation type="journal article" date="2011" name="BMC Genomics">
        <title>RNA-Seq improves annotation of protein-coding genes in the cucumber genome.</title>
        <authorList>
            <person name="Li Z."/>
            <person name="Zhang Z."/>
            <person name="Yan P."/>
            <person name="Huang S."/>
            <person name="Fei Z."/>
            <person name="Lin K."/>
        </authorList>
    </citation>
    <scope>NUCLEOTIDE SEQUENCE [LARGE SCALE GENOMIC DNA]</scope>
    <source>
        <strain evidence="2">cv. 9930</strain>
    </source>
</reference>
<dbReference type="Proteomes" id="UP000029981">
    <property type="component" value="Chromosome 3"/>
</dbReference>
<evidence type="ECO:0000313" key="2">
    <source>
        <dbReference type="Proteomes" id="UP000029981"/>
    </source>
</evidence>
<accession>A0A0A0L0W5</accession>
<protein>
    <submittedName>
        <fullName evidence="1">Uncharacterized protein</fullName>
    </submittedName>
</protein>
<dbReference type="Gramene" id="KGN55580">
    <property type="protein sequence ID" value="KGN55580"/>
    <property type="gene ID" value="Csa_3G000040"/>
</dbReference>
<dbReference type="EMBL" id="CM002924">
    <property type="protein sequence ID" value="KGN55580.1"/>
    <property type="molecule type" value="Genomic_DNA"/>
</dbReference>
<sequence>MKSGMKTQRQRKTKICNIGVDSKRKGGEIRSTVYFLKGKTKLEQKMTKNTSKREENSMDWRTNYIGFQKDYGRIGRRVEGGLSDGF</sequence>
<evidence type="ECO:0000313" key="1">
    <source>
        <dbReference type="EMBL" id="KGN55580.1"/>
    </source>
</evidence>
<reference evidence="1 2" key="3">
    <citation type="journal article" date="2010" name="BMC Genomics">
        <title>Transcriptome sequencing and comparative analysis of cucumber flowers with different sex types.</title>
        <authorList>
            <person name="Guo S."/>
            <person name="Zheng Y."/>
            <person name="Joung J.G."/>
            <person name="Liu S."/>
            <person name="Zhang Z."/>
            <person name="Crasta O.R."/>
            <person name="Sobral B.W."/>
            <person name="Xu Y."/>
            <person name="Huang S."/>
            <person name="Fei Z."/>
        </authorList>
    </citation>
    <scope>NUCLEOTIDE SEQUENCE [LARGE SCALE GENOMIC DNA]</scope>
    <source>
        <strain evidence="2">cv. 9930</strain>
    </source>
</reference>
<organism evidence="1 2">
    <name type="scientific">Cucumis sativus</name>
    <name type="common">Cucumber</name>
    <dbReference type="NCBI Taxonomy" id="3659"/>
    <lineage>
        <taxon>Eukaryota</taxon>
        <taxon>Viridiplantae</taxon>
        <taxon>Streptophyta</taxon>
        <taxon>Embryophyta</taxon>
        <taxon>Tracheophyta</taxon>
        <taxon>Spermatophyta</taxon>
        <taxon>Magnoliopsida</taxon>
        <taxon>eudicotyledons</taxon>
        <taxon>Gunneridae</taxon>
        <taxon>Pentapetalae</taxon>
        <taxon>rosids</taxon>
        <taxon>fabids</taxon>
        <taxon>Cucurbitales</taxon>
        <taxon>Cucurbitaceae</taxon>
        <taxon>Benincaseae</taxon>
        <taxon>Cucumis</taxon>
    </lineage>
</organism>